<reference evidence="1 2" key="1">
    <citation type="submission" date="2020-02" db="EMBL/GenBank/DDBJ databases">
        <title>Nitrogenibacter mangrovi gen. nov., sp. nov. isolated from mangrove sediment, a denitrifying betaproteobacterium.</title>
        <authorList>
            <person name="Liao H."/>
            <person name="Tian Y."/>
        </authorList>
    </citation>
    <scope>NUCLEOTIDE SEQUENCE [LARGE SCALE GENOMIC DNA]</scope>
    <source>
        <strain evidence="1 2">M9-3-2</strain>
    </source>
</reference>
<evidence type="ECO:0000313" key="2">
    <source>
        <dbReference type="Proteomes" id="UP000501991"/>
    </source>
</evidence>
<organism evidence="1 2">
    <name type="scientific">Nitrogeniibacter mangrovi</name>
    <dbReference type="NCBI Taxonomy" id="2016596"/>
    <lineage>
        <taxon>Bacteria</taxon>
        <taxon>Pseudomonadati</taxon>
        <taxon>Pseudomonadota</taxon>
        <taxon>Betaproteobacteria</taxon>
        <taxon>Rhodocyclales</taxon>
        <taxon>Zoogloeaceae</taxon>
        <taxon>Nitrogeniibacter</taxon>
    </lineage>
</organism>
<proteinExistence type="predicted"/>
<keyword evidence="2" id="KW-1185">Reference proteome</keyword>
<evidence type="ECO:0000313" key="1">
    <source>
        <dbReference type="EMBL" id="QID16650.1"/>
    </source>
</evidence>
<accession>A0A6C1B2T2</accession>
<dbReference type="Proteomes" id="UP000501991">
    <property type="component" value="Chromosome"/>
</dbReference>
<gene>
    <name evidence="1" type="ORF">G3580_02790</name>
</gene>
<dbReference type="RefSeq" id="WP_173763818.1">
    <property type="nucleotide sequence ID" value="NZ_CP048836.1"/>
</dbReference>
<name>A0A6C1B2T2_9RHOO</name>
<protein>
    <submittedName>
        <fullName evidence="1">Uncharacterized protein</fullName>
    </submittedName>
</protein>
<sequence>MSSFKGIDHSIYSSILERRLPERGQYELYFALYDAPNALRFAWPISHLSVSFPSERVIVSNLRISWLETVLIVNTSQKEEIALPEVGNLLKSHPAIVRASSPNELPCFNDLYASERVIDETFAIEGIHRVGPPFVLLSALGSQSAHAFCDKHNAYPTR</sequence>
<dbReference type="KEGG" id="azq:G3580_02790"/>
<dbReference type="AlphaFoldDB" id="A0A6C1B2T2"/>
<dbReference type="EMBL" id="CP048836">
    <property type="protein sequence ID" value="QID16650.1"/>
    <property type="molecule type" value="Genomic_DNA"/>
</dbReference>